<evidence type="ECO:0000313" key="3">
    <source>
        <dbReference type="EMBL" id="GGM65387.1"/>
    </source>
</evidence>
<organism evidence="3 4">
    <name type="scientific">Longimycelium tulufanense</name>
    <dbReference type="NCBI Taxonomy" id="907463"/>
    <lineage>
        <taxon>Bacteria</taxon>
        <taxon>Bacillati</taxon>
        <taxon>Actinomycetota</taxon>
        <taxon>Actinomycetes</taxon>
        <taxon>Pseudonocardiales</taxon>
        <taxon>Pseudonocardiaceae</taxon>
        <taxon>Longimycelium</taxon>
    </lineage>
</organism>
<accession>A0A8J3FV64</accession>
<comment type="similarity">
    <text evidence="1">Belongs to the GSP E family.</text>
</comment>
<dbReference type="EMBL" id="BMMK01000019">
    <property type="protein sequence ID" value="GGM65387.1"/>
    <property type="molecule type" value="Genomic_DNA"/>
</dbReference>
<dbReference type="SUPFAM" id="SSF52540">
    <property type="entry name" value="P-loop containing nucleoside triphosphate hydrolases"/>
    <property type="match status" value="1"/>
</dbReference>
<evidence type="ECO:0000259" key="2">
    <source>
        <dbReference type="Pfam" id="PF00437"/>
    </source>
</evidence>
<dbReference type="GO" id="GO:0016887">
    <property type="term" value="F:ATP hydrolysis activity"/>
    <property type="evidence" value="ECO:0007669"/>
    <property type="project" value="InterPro"/>
</dbReference>
<feature type="domain" description="Bacterial type II secretion system protein E" evidence="2">
    <location>
        <begin position="55"/>
        <end position="202"/>
    </location>
</feature>
<dbReference type="InterPro" id="IPR027417">
    <property type="entry name" value="P-loop_NTPase"/>
</dbReference>
<dbReference type="PANTHER" id="PTHR30486">
    <property type="entry name" value="TWITCHING MOTILITY PROTEIN PILT"/>
    <property type="match status" value="1"/>
</dbReference>
<dbReference type="PANTHER" id="PTHR30486:SF6">
    <property type="entry name" value="TYPE IV PILUS RETRACTATION ATPASE PILT"/>
    <property type="match status" value="1"/>
</dbReference>
<dbReference type="AlphaFoldDB" id="A0A8J3FV64"/>
<protein>
    <recommendedName>
        <fullName evidence="2">Bacterial type II secretion system protein E domain-containing protein</fullName>
    </recommendedName>
</protein>
<gene>
    <name evidence="3" type="ORF">GCM10012275_39890</name>
</gene>
<keyword evidence="4" id="KW-1185">Reference proteome</keyword>
<evidence type="ECO:0000256" key="1">
    <source>
        <dbReference type="ARBA" id="ARBA00006611"/>
    </source>
</evidence>
<name>A0A8J3FV64_9PSEU</name>
<proteinExistence type="inferred from homology"/>
<reference evidence="3" key="2">
    <citation type="submission" date="2020-09" db="EMBL/GenBank/DDBJ databases">
        <authorList>
            <person name="Sun Q."/>
            <person name="Zhou Y."/>
        </authorList>
    </citation>
    <scope>NUCLEOTIDE SEQUENCE</scope>
    <source>
        <strain evidence="3">CGMCC 4.5737</strain>
    </source>
</reference>
<sequence length="235" mass="24516">MSAALVERVRQRLAGAGTAVTAATVAAAVRAEAGGVVGDRDVLDALRLLQQEFVGAGPLEPLLRDPAVTDVLVTGPTEIWVDRGGGLRRARGVRFLDENAVRRLAQRLALAAGRRLDDAQPFVDAWLPGLATDGSVRLHAVLPPVATDGTCLSLRVLRPAAHDLGSLLRGGTFDTDIAGLLHAVVLARLAFLVVGGTGSGNTEHGQEHPYGLLASHNIPWAPRGASGPPQEVSRV</sequence>
<comment type="caution">
    <text evidence="3">The sequence shown here is derived from an EMBL/GenBank/DDBJ whole genome shotgun (WGS) entry which is preliminary data.</text>
</comment>
<dbReference type="InterPro" id="IPR050921">
    <property type="entry name" value="T4SS_GSP_E_ATPase"/>
</dbReference>
<evidence type="ECO:0000313" key="4">
    <source>
        <dbReference type="Proteomes" id="UP000637578"/>
    </source>
</evidence>
<dbReference type="Pfam" id="PF00437">
    <property type="entry name" value="T2SSE"/>
    <property type="match status" value="1"/>
</dbReference>
<dbReference type="InterPro" id="IPR001482">
    <property type="entry name" value="T2SS/T4SS_dom"/>
</dbReference>
<reference evidence="3" key="1">
    <citation type="journal article" date="2014" name="Int. J. Syst. Evol. Microbiol.">
        <title>Complete genome sequence of Corynebacterium casei LMG S-19264T (=DSM 44701T), isolated from a smear-ripened cheese.</title>
        <authorList>
            <consortium name="US DOE Joint Genome Institute (JGI-PGF)"/>
            <person name="Walter F."/>
            <person name="Albersmeier A."/>
            <person name="Kalinowski J."/>
            <person name="Ruckert C."/>
        </authorList>
    </citation>
    <scope>NUCLEOTIDE SEQUENCE</scope>
    <source>
        <strain evidence="3">CGMCC 4.5737</strain>
    </source>
</reference>
<dbReference type="Gene3D" id="3.30.450.380">
    <property type="match status" value="1"/>
</dbReference>
<dbReference type="Proteomes" id="UP000637578">
    <property type="component" value="Unassembled WGS sequence"/>
</dbReference>